<dbReference type="Proteomes" id="UP000546252">
    <property type="component" value="Unassembled WGS sequence"/>
</dbReference>
<sequence length="127" mass="13764">MSSTPSPASPARLPALSWLMSLAFAPNRVMAYLSVPVAMMILLPYAIRRQVYESTDGNGMVIFGPYRLGKDMAILVVLLLPALVLYFWVMVTFGPTYASILWAVGMGLLGIGLAAIGPWIHGDAHRV</sequence>
<evidence type="ECO:0000256" key="1">
    <source>
        <dbReference type="SAM" id="Phobius"/>
    </source>
</evidence>
<keyword evidence="1" id="KW-0472">Membrane</keyword>
<proteinExistence type="predicted"/>
<keyword evidence="1" id="KW-0812">Transmembrane</keyword>
<feature type="transmembrane region" description="Helical" evidence="1">
    <location>
        <begin position="29"/>
        <end position="47"/>
    </location>
</feature>
<evidence type="ECO:0000313" key="2">
    <source>
        <dbReference type="EMBL" id="MBA8921355.1"/>
    </source>
</evidence>
<feature type="transmembrane region" description="Helical" evidence="1">
    <location>
        <begin position="68"/>
        <end position="88"/>
    </location>
</feature>
<gene>
    <name evidence="2" type="ORF">HNR24_001288</name>
</gene>
<protein>
    <submittedName>
        <fullName evidence="2">Uncharacterized protein</fullName>
    </submittedName>
</protein>
<reference evidence="2 3" key="1">
    <citation type="submission" date="2020-08" db="EMBL/GenBank/DDBJ databases">
        <title>Sequencing the genomes of 1000 actinobacteria strains.</title>
        <authorList>
            <person name="Klenk H.-P."/>
        </authorList>
    </citation>
    <scope>NUCLEOTIDE SEQUENCE [LARGE SCALE GENOMIC DNA]</scope>
    <source>
        <strain evidence="2 3">DSM 19081</strain>
    </source>
</reference>
<dbReference type="RefSeq" id="WP_182495369.1">
    <property type="nucleotide sequence ID" value="NZ_BAAAKT010000004.1"/>
</dbReference>
<dbReference type="AlphaFoldDB" id="A0A839FPL7"/>
<dbReference type="EMBL" id="JACJIH010000001">
    <property type="protein sequence ID" value="MBA8921355.1"/>
    <property type="molecule type" value="Genomic_DNA"/>
</dbReference>
<feature type="transmembrane region" description="Helical" evidence="1">
    <location>
        <begin position="100"/>
        <end position="120"/>
    </location>
</feature>
<name>A0A839FPL7_9MICC</name>
<evidence type="ECO:0000313" key="3">
    <source>
        <dbReference type="Proteomes" id="UP000546252"/>
    </source>
</evidence>
<accession>A0A839FPL7</accession>
<keyword evidence="1" id="KW-1133">Transmembrane helix</keyword>
<comment type="caution">
    <text evidence="2">The sequence shown here is derived from an EMBL/GenBank/DDBJ whole genome shotgun (WGS) entry which is preliminary data.</text>
</comment>
<organism evidence="2 3">
    <name type="scientific">Nesterenkonia jeotgali</name>
    <dbReference type="NCBI Taxonomy" id="317018"/>
    <lineage>
        <taxon>Bacteria</taxon>
        <taxon>Bacillati</taxon>
        <taxon>Actinomycetota</taxon>
        <taxon>Actinomycetes</taxon>
        <taxon>Micrococcales</taxon>
        <taxon>Micrococcaceae</taxon>
        <taxon>Nesterenkonia</taxon>
    </lineage>
</organism>